<sequence length="68" mass="7300">MEGLTPAPSNFYSVENIPTTDVLMPTSAQDKEGTLRQLNIARNKTAALKGCAEIAQRSLYQVACAFGP</sequence>
<gene>
    <name evidence="1" type="ORF">D0469_05370</name>
</gene>
<proteinExistence type="predicted"/>
<dbReference type="EMBL" id="QVTE01000012">
    <property type="protein sequence ID" value="RFU70750.1"/>
    <property type="molecule type" value="Genomic_DNA"/>
</dbReference>
<dbReference type="AlphaFoldDB" id="A0A372LSF9"/>
<comment type="caution">
    <text evidence="1">The sequence shown here is derived from an EMBL/GenBank/DDBJ whole genome shotgun (WGS) entry which is preliminary data.</text>
</comment>
<protein>
    <submittedName>
        <fullName evidence="1">Uncharacterized protein</fullName>
    </submittedName>
</protein>
<reference evidence="1 2" key="1">
    <citation type="submission" date="2018-08" db="EMBL/GenBank/DDBJ databases">
        <title>Bacillus chawlae sp. nov., Bacillus glennii sp. nov., and Bacillus saganii sp. nov. Isolated from the Vehicle Assembly Building at Kennedy Space Center where the Viking Spacecraft were Assembled.</title>
        <authorList>
            <person name="Seuylemezian A."/>
            <person name="Vaishampayan P."/>
        </authorList>
    </citation>
    <scope>NUCLEOTIDE SEQUENCE [LARGE SCALE GENOMIC DNA]</scope>
    <source>
        <strain evidence="1 2">V47-23a</strain>
    </source>
</reference>
<evidence type="ECO:0000313" key="2">
    <source>
        <dbReference type="Proteomes" id="UP000264541"/>
    </source>
</evidence>
<name>A0A372LSF9_9BACI</name>
<organism evidence="1 2">
    <name type="scientific">Peribacillus saganii</name>
    <dbReference type="NCBI Taxonomy" id="2303992"/>
    <lineage>
        <taxon>Bacteria</taxon>
        <taxon>Bacillati</taxon>
        <taxon>Bacillota</taxon>
        <taxon>Bacilli</taxon>
        <taxon>Bacillales</taxon>
        <taxon>Bacillaceae</taxon>
        <taxon>Peribacillus</taxon>
    </lineage>
</organism>
<dbReference type="Proteomes" id="UP000264541">
    <property type="component" value="Unassembled WGS sequence"/>
</dbReference>
<evidence type="ECO:0000313" key="1">
    <source>
        <dbReference type="EMBL" id="RFU70750.1"/>
    </source>
</evidence>
<accession>A0A372LSF9</accession>
<keyword evidence="2" id="KW-1185">Reference proteome</keyword>